<evidence type="ECO:0000256" key="11">
    <source>
        <dbReference type="SAM" id="Coils"/>
    </source>
</evidence>
<organism evidence="12 13">
    <name type="scientific">Parashewanella curva</name>
    <dbReference type="NCBI Taxonomy" id="2338552"/>
    <lineage>
        <taxon>Bacteria</taxon>
        <taxon>Pseudomonadati</taxon>
        <taxon>Pseudomonadota</taxon>
        <taxon>Gammaproteobacteria</taxon>
        <taxon>Alteromonadales</taxon>
        <taxon>Shewanellaceae</taxon>
        <taxon>Parashewanella</taxon>
    </lineage>
</organism>
<dbReference type="Proteomes" id="UP000281474">
    <property type="component" value="Unassembled WGS sequence"/>
</dbReference>
<dbReference type="GO" id="GO:0003774">
    <property type="term" value="F:cytoskeletal motor activity"/>
    <property type="evidence" value="ECO:0007669"/>
    <property type="project" value="InterPro"/>
</dbReference>
<dbReference type="GO" id="GO:0009288">
    <property type="term" value="C:bacterial-type flagellum"/>
    <property type="evidence" value="ECO:0007669"/>
    <property type="project" value="InterPro"/>
</dbReference>
<dbReference type="AlphaFoldDB" id="A0A3L8Q222"/>
<evidence type="ECO:0000256" key="9">
    <source>
        <dbReference type="ARBA" id="ARBA00023136"/>
    </source>
</evidence>
<dbReference type="GO" id="GO:0015031">
    <property type="term" value="P:protein transport"/>
    <property type="evidence" value="ECO:0007669"/>
    <property type="project" value="UniProtKB-KW"/>
</dbReference>
<accession>A0A3L8Q222</accession>
<keyword evidence="9" id="KW-0472">Membrane</keyword>
<dbReference type="InterPro" id="IPR052570">
    <property type="entry name" value="FliJ"/>
</dbReference>
<keyword evidence="8" id="KW-0653">Protein transport</keyword>
<name>A0A3L8Q222_9GAMM</name>
<keyword evidence="12" id="KW-0966">Cell projection</keyword>
<dbReference type="InterPro" id="IPR053716">
    <property type="entry name" value="Flag_assembly_chemotaxis_eff"/>
</dbReference>
<evidence type="ECO:0000256" key="1">
    <source>
        <dbReference type="ARBA" id="ARBA00004413"/>
    </source>
</evidence>
<keyword evidence="4" id="KW-0813">Transport</keyword>
<dbReference type="GO" id="GO:0006935">
    <property type="term" value="P:chemotaxis"/>
    <property type="evidence" value="ECO:0007669"/>
    <property type="project" value="UniProtKB-KW"/>
</dbReference>
<dbReference type="RefSeq" id="WP_121837033.1">
    <property type="nucleotide sequence ID" value="NZ_ML014753.1"/>
</dbReference>
<evidence type="ECO:0000313" key="13">
    <source>
        <dbReference type="Proteomes" id="UP000281474"/>
    </source>
</evidence>
<dbReference type="Pfam" id="PF02050">
    <property type="entry name" value="FliJ"/>
    <property type="match status" value="1"/>
</dbReference>
<evidence type="ECO:0000256" key="10">
    <source>
        <dbReference type="ARBA" id="ARBA00023225"/>
    </source>
</evidence>
<keyword evidence="12" id="KW-0969">Cilium</keyword>
<keyword evidence="13" id="KW-1185">Reference proteome</keyword>
<reference evidence="12 13" key="1">
    <citation type="submission" date="2018-09" db="EMBL/GenBank/DDBJ databases">
        <title>Phylogeny of the Shewanellaceae, and recommendation for two new genera, Pseudoshewanella and Parashewanella.</title>
        <authorList>
            <person name="Wang G."/>
        </authorList>
    </citation>
    <scope>NUCLEOTIDE SEQUENCE [LARGE SCALE GENOMIC DNA]</scope>
    <source>
        <strain evidence="12 13">C51</strain>
    </source>
</reference>
<keyword evidence="12" id="KW-0282">Flagellum</keyword>
<dbReference type="GO" id="GO:0044781">
    <property type="term" value="P:bacterial-type flagellum organization"/>
    <property type="evidence" value="ECO:0007669"/>
    <property type="project" value="UniProtKB-KW"/>
</dbReference>
<evidence type="ECO:0000256" key="7">
    <source>
        <dbReference type="ARBA" id="ARBA00022795"/>
    </source>
</evidence>
<dbReference type="EMBL" id="QZEI01000001">
    <property type="protein sequence ID" value="RLV61634.1"/>
    <property type="molecule type" value="Genomic_DNA"/>
</dbReference>
<gene>
    <name evidence="12" type="primary">fliJ</name>
    <name evidence="12" type="ORF">D5018_00505</name>
</gene>
<keyword evidence="6" id="KW-0145">Chemotaxis</keyword>
<evidence type="ECO:0000256" key="3">
    <source>
        <dbReference type="ARBA" id="ARBA00020392"/>
    </source>
</evidence>
<dbReference type="GO" id="GO:0071973">
    <property type="term" value="P:bacterial-type flagellum-dependent cell motility"/>
    <property type="evidence" value="ECO:0007669"/>
    <property type="project" value="InterPro"/>
</dbReference>
<comment type="similarity">
    <text evidence="2">Belongs to the FliJ family.</text>
</comment>
<protein>
    <recommendedName>
        <fullName evidence="3">Flagellar FliJ protein</fullName>
    </recommendedName>
</protein>
<dbReference type="InterPro" id="IPR012823">
    <property type="entry name" value="Flagell_FliJ"/>
</dbReference>
<feature type="coiled-coil region" evidence="11">
    <location>
        <begin position="103"/>
        <end position="134"/>
    </location>
</feature>
<dbReference type="PANTHER" id="PTHR38786">
    <property type="entry name" value="FLAGELLAR FLIJ PROTEIN"/>
    <property type="match status" value="1"/>
</dbReference>
<dbReference type="PIRSF" id="PIRSF019404">
    <property type="entry name" value="FliJ"/>
    <property type="match status" value="1"/>
</dbReference>
<dbReference type="InterPro" id="IPR018006">
    <property type="entry name" value="Flag_FliJ_proteobac"/>
</dbReference>
<evidence type="ECO:0000256" key="8">
    <source>
        <dbReference type="ARBA" id="ARBA00022927"/>
    </source>
</evidence>
<evidence type="ECO:0000256" key="2">
    <source>
        <dbReference type="ARBA" id="ARBA00010004"/>
    </source>
</evidence>
<dbReference type="Gene3D" id="1.10.287.1700">
    <property type="match status" value="1"/>
</dbReference>
<evidence type="ECO:0000256" key="5">
    <source>
        <dbReference type="ARBA" id="ARBA00022475"/>
    </source>
</evidence>
<comment type="caution">
    <text evidence="12">The sequence shown here is derived from an EMBL/GenBank/DDBJ whole genome shotgun (WGS) entry which is preliminary data.</text>
</comment>
<keyword evidence="10" id="KW-1006">Bacterial flagellum protein export</keyword>
<dbReference type="NCBIfam" id="TIGR02473">
    <property type="entry name" value="flagell_FliJ"/>
    <property type="match status" value="1"/>
</dbReference>
<evidence type="ECO:0000256" key="6">
    <source>
        <dbReference type="ARBA" id="ARBA00022500"/>
    </source>
</evidence>
<proteinExistence type="inferred from homology"/>
<keyword evidence="5" id="KW-1003">Cell membrane</keyword>
<dbReference type="PANTHER" id="PTHR38786:SF1">
    <property type="entry name" value="FLAGELLAR FLIJ PROTEIN"/>
    <property type="match status" value="1"/>
</dbReference>
<dbReference type="GO" id="GO:0005886">
    <property type="term" value="C:plasma membrane"/>
    <property type="evidence" value="ECO:0007669"/>
    <property type="project" value="UniProtKB-SubCell"/>
</dbReference>
<comment type="subcellular location">
    <subcellularLocation>
        <location evidence="1">Cell membrane</location>
        <topology evidence="1">Peripheral membrane protein</topology>
        <orientation evidence="1">Cytoplasmic side</orientation>
    </subcellularLocation>
</comment>
<sequence>MAKDPLNTVLKLAKDAEEQASLQYRSAKLDEQKARGQLEALNQYRLDYMRQMGDKVGSNLSSSQYQQFHKFICQIDQAIKQQVEAIRQTEEQLKHRHQHWLEKQQKRQAVEMLLEKKEQKRQAAQAKSEQKMIDEFAIQQFYRRKT</sequence>
<keyword evidence="11" id="KW-0175">Coiled coil</keyword>
<keyword evidence="7" id="KW-1005">Bacterial flagellum biogenesis</keyword>
<evidence type="ECO:0000313" key="12">
    <source>
        <dbReference type="EMBL" id="RLV61634.1"/>
    </source>
</evidence>
<dbReference type="OrthoDB" id="7063004at2"/>
<evidence type="ECO:0000256" key="4">
    <source>
        <dbReference type="ARBA" id="ARBA00022448"/>
    </source>
</evidence>